<reference evidence="3" key="1">
    <citation type="journal article" date="2017" name="Nat. Ecol. Evol.">
        <title>Genome expansion and lineage-specific genetic innovations in the forest pathogenic fungi Armillaria.</title>
        <authorList>
            <person name="Sipos G."/>
            <person name="Prasanna A.N."/>
            <person name="Walter M.C."/>
            <person name="O'Connor E."/>
            <person name="Balint B."/>
            <person name="Krizsan K."/>
            <person name="Kiss B."/>
            <person name="Hess J."/>
            <person name="Varga T."/>
            <person name="Slot J."/>
            <person name="Riley R."/>
            <person name="Boka B."/>
            <person name="Rigling D."/>
            <person name="Barry K."/>
            <person name="Lee J."/>
            <person name="Mihaltcheva S."/>
            <person name="LaButti K."/>
            <person name="Lipzen A."/>
            <person name="Waldron R."/>
            <person name="Moloney N.M."/>
            <person name="Sperisen C."/>
            <person name="Kredics L."/>
            <person name="Vagvoelgyi C."/>
            <person name="Patrignani A."/>
            <person name="Fitzpatrick D."/>
            <person name="Nagy I."/>
            <person name="Doyle S."/>
            <person name="Anderson J.B."/>
            <person name="Grigoriev I.V."/>
            <person name="Gueldener U."/>
            <person name="Muensterkoetter M."/>
            <person name="Nagy L.G."/>
        </authorList>
    </citation>
    <scope>NUCLEOTIDE SEQUENCE [LARGE SCALE GENOMIC DNA]</scope>
    <source>
        <strain evidence="3">Ar21-2</strain>
    </source>
</reference>
<feature type="non-terminal residue" evidence="2">
    <location>
        <position position="1"/>
    </location>
</feature>
<dbReference type="GO" id="GO:0003676">
    <property type="term" value="F:nucleic acid binding"/>
    <property type="evidence" value="ECO:0007669"/>
    <property type="project" value="InterPro"/>
</dbReference>
<dbReference type="Pfam" id="PF13358">
    <property type="entry name" value="DDE_3"/>
    <property type="match status" value="1"/>
</dbReference>
<protein>
    <recommendedName>
        <fullName evidence="1">Tc1-like transposase DDE domain-containing protein</fullName>
    </recommendedName>
</protein>
<keyword evidence="3" id="KW-1185">Reference proteome</keyword>
<organism evidence="2 3">
    <name type="scientific">Armillaria gallica</name>
    <name type="common">Bulbous honey fungus</name>
    <name type="synonym">Armillaria bulbosa</name>
    <dbReference type="NCBI Taxonomy" id="47427"/>
    <lineage>
        <taxon>Eukaryota</taxon>
        <taxon>Fungi</taxon>
        <taxon>Dikarya</taxon>
        <taxon>Basidiomycota</taxon>
        <taxon>Agaricomycotina</taxon>
        <taxon>Agaricomycetes</taxon>
        <taxon>Agaricomycetidae</taxon>
        <taxon>Agaricales</taxon>
        <taxon>Marasmiineae</taxon>
        <taxon>Physalacriaceae</taxon>
        <taxon>Armillaria</taxon>
    </lineage>
</organism>
<accession>A0A2H3DWI4</accession>
<dbReference type="InterPro" id="IPR038717">
    <property type="entry name" value="Tc1-like_DDE_dom"/>
</dbReference>
<gene>
    <name evidence="2" type="ORF">ARMGADRAFT_930649</name>
</gene>
<dbReference type="OMA" id="YTHIVEG"/>
<evidence type="ECO:0000313" key="3">
    <source>
        <dbReference type="Proteomes" id="UP000217790"/>
    </source>
</evidence>
<dbReference type="InterPro" id="IPR036397">
    <property type="entry name" value="RNaseH_sf"/>
</dbReference>
<dbReference type="OrthoDB" id="2142724at2759"/>
<dbReference type="Gene3D" id="3.30.420.10">
    <property type="entry name" value="Ribonuclease H-like superfamily/Ribonuclease H"/>
    <property type="match status" value="1"/>
</dbReference>
<dbReference type="Proteomes" id="UP000217790">
    <property type="component" value="Unassembled WGS sequence"/>
</dbReference>
<sequence>YSILSILTLDGIIAYDIIPGSVTSEKFVDFLRKKISLMNPFPGPHSVLLMDNCSIHHSEKVQQLVEDEAHVFPFYLCSNNLHLIFC</sequence>
<dbReference type="InParanoid" id="A0A2H3DWI4"/>
<dbReference type="EMBL" id="KZ293658">
    <property type="protein sequence ID" value="PBK92653.1"/>
    <property type="molecule type" value="Genomic_DNA"/>
</dbReference>
<dbReference type="AlphaFoldDB" id="A0A2H3DWI4"/>
<name>A0A2H3DWI4_ARMGA</name>
<feature type="domain" description="Tc1-like transposase DDE" evidence="1">
    <location>
        <begin position="2"/>
        <end position="72"/>
    </location>
</feature>
<evidence type="ECO:0000313" key="2">
    <source>
        <dbReference type="EMBL" id="PBK92653.1"/>
    </source>
</evidence>
<evidence type="ECO:0000259" key="1">
    <source>
        <dbReference type="Pfam" id="PF13358"/>
    </source>
</evidence>
<proteinExistence type="predicted"/>